<dbReference type="PANTHER" id="PTHR11129">
    <property type="entry name" value="PROTEIN FARNESYLTRANSFERASE ALPHA SUBUNIT/RAB GERANYLGERANYL TRANSFERASE ALPHA SUBUNIT"/>
    <property type="match status" value="1"/>
</dbReference>
<dbReference type="GO" id="GO:0097354">
    <property type="term" value="P:prenylation"/>
    <property type="evidence" value="ECO:0007669"/>
    <property type="project" value="UniProtKB-UniRule"/>
</dbReference>
<evidence type="ECO:0000313" key="7">
    <source>
        <dbReference type="EMBL" id="KAH7021420.1"/>
    </source>
</evidence>
<comment type="function">
    <text evidence="6">Catalyzes the transfer of a geranyl-geranyl moiety from geranyl-geranyl pyrophosphate to cysteines occuring in specific C-terminal amino acid sequences.</text>
</comment>
<dbReference type="GO" id="GO:0005968">
    <property type="term" value="C:Rab-protein geranylgeranyltransferase complex"/>
    <property type="evidence" value="ECO:0007669"/>
    <property type="project" value="TreeGrafter"/>
</dbReference>
<dbReference type="EC" id="2.5.1.60" evidence="6"/>
<comment type="caution">
    <text evidence="7">The sequence shown here is derived from an EMBL/GenBank/DDBJ whole genome shotgun (WGS) entry which is preliminary data.</text>
</comment>
<dbReference type="AlphaFoldDB" id="A0A9P8XYL9"/>
<evidence type="ECO:0000256" key="5">
    <source>
        <dbReference type="ARBA" id="ARBA00047658"/>
    </source>
</evidence>
<evidence type="ECO:0000256" key="2">
    <source>
        <dbReference type="ARBA" id="ARBA00022602"/>
    </source>
</evidence>
<dbReference type="Gene3D" id="1.25.40.120">
    <property type="entry name" value="Protein prenylyltransferase"/>
    <property type="match status" value="1"/>
</dbReference>
<name>A0A9P8XYL9_9PEZI</name>
<gene>
    <name evidence="7" type="ORF">B0I36DRAFT_251437</name>
</gene>
<feature type="non-terminal residue" evidence="7">
    <location>
        <position position="1"/>
    </location>
</feature>
<keyword evidence="8" id="KW-1185">Reference proteome</keyword>
<sequence length="364" mass="41649">HGVTRTAVSRTEKQRQQELDKIATYRQLEDEFRAAEAAYKARPEPAADPTLLQLTTRLLRLNPEYYTVWNVRRRCLIYGSLSKPSAGSWPSRASQTSGPDGDAAVLRDELAFTFPLLVEYPKCYWIWQFRGWVLEEAITRLSVPAARKIWETELGLTSKMLSRDRRNFHAWSYRREIVARLESAALAGNSMAEDELDYTTRMIRVDLSNYSAWHGRSSLLPRVLDERKADDAARTRALEEELALLQDALNVGPEDQSLWFYHQHIISQIADVDSGQGQGSIAPRLSREQRQAYIQQEIDFIKDLAQDYGDVKWIYQALIGCTAALRGLGVGISDQAEDREGWLQKLRDTDPLRAGRWQDLEASM</sequence>
<keyword evidence="4" id="KW-0677">Repeat</keyword>
<evidence type="ECO:0000256" key="6">
    <source>
        <dbReference type="RuleBase" id="RU367120"/>
    </source>
</evidence>
<evidence type="ECO:0000313" key="8">
    <source>
        <dbReference type="Proteomes" id="UP000756346"/>
    </source>
</evidence>
<comment type="catalytic activity">
    <reaction evidence="5 6">
        <text>geranylgeranyl diphosphate + L-cysteinyl-[protein] = S-geranylgeranyl-L-cysteinyl-[protein] + diphosphate</text>
        <dbReference type="Rhea" id="RHEA:21240"/>
        <dbReference type="Rhea" id="RHEA-COMP:10131"/>
        <dbReference type="Rhea" id="RHEA-COMP:11537"/>
        <dbReference type="ChEBI" id="CHEBI:29950"/>
        <dbReference type="ChEBI" id="CHEBI:33019"/>
        <dbReference type="ChEBI" id="CHEBI:57533"/>
        <dbReference type="ChEBI" id="CHEBI:86021"/>
        <dbReference type="EC" id="2.5.1.60"/>
    </reaction>
</comment>
<proteinExistence type="inferred from homology"/>
<dbReference type="GeneID" id="70180162"/>
<dbReference type="EMBL" id="JAGTJQ010000010">
    <property type="protein sequence ID" value="KAH7021420.1"/>
    <property type="molecule type" value="Genomic_DNA"/>
</dbReference>
<dbReference type="OrthoDB" id="1658at2759"/>
<comment type="similarity">
    <text evidence="1 6">Belongs to the protein prenyltransferase subunit alpha family.</text>
</comment>
<protein>
    <recommendedName>
        <fullName evidence="6">Geranylgeranyl transferase type-2 subunit alpha</fullName>
        <ecNumber evidence="6">2.5.1.60</ecNumber>
    </recommendedName>
    <alternativeName>
        <fullName evidence="6">Geranylgeranyl transferase type II subunit alpha</fullName>
    </alternativeName>
</protein>
<evidence type="ECO:0000256" key="4">
    <source>
        <dbReference type="ARBA" id="ARBA00022737"/>
    </source>
</evidence>
<dbReference type="PROSITE" id="PS51147">
    <property type="entry name" value="PFTA"/>
    <property type="match status" value="4"/>
</dbReference>
<organism evidence="7 8">
    <name type="scientific">Microdochium trichocladiopsis</name>
    <dbReference type="NCBI Taxonomy" id="1682393"/>
    <lineage>
        <taxon>Eukaryota</taxon>
        <taxon>Fungi</taxon>
        <taxon>Dikarya</taxon>
        <taxon>Ascomycota</taxon>
        <taxon>Pezizomycotina</taxon>
        <taxon>Sordariomycetes</taxon>
        <taxon>Xylariomycetidae</taxon>
        <taxon>Xylariales</taxon>
        <taxon>Microdochiaceae</taxon>
        <taxon>Microdochium</taxon>
    </lineage>
</organism>
<dbReference type="Proteomes" id="UP000756346">
    <property type="component" value="Unassembled WGS sequence"/>
</dbReference>
<evidence type="ECO:0000256" key="3">
    <source>
        <dbReference type="ARBA" id="ARBA00022679"/>
    </source>
</evidence>
<keyword evidence="3 6" id="KW-0808">Transferase</keyword>
<dbReference type="GO" id="GO:0004663">
    <property type="term" value="F:Rab geranylgeranyltransferase activity"/>
    <property type="evidence" value="ECO:0007669"/>
    <property type="project" value="UniProtKB-UniRule"/>
</dbReference>
<dbReference type="PANTHER" id="PTHR11129:SF2">
    <property type="entry name" value="GERANYLGERANYL TRANSFERASE TYPE-2 SUBUNIT ALPHA"/>
    <property type="match status" value="1"/>
</dbReference>
<dbReference type="SUPFAM" id="SSF48439">
    <property type="entry name" value="Protein prenylyltransferase"/>
    <property type="match status" value="1"/>
</dbReference>
<reference evidence="7" key="1">
    <citation type="journal article" date="2021" name="Nat. Commun.">
        <title>Genetic determinants of endophytism in the Arabidopsis root mycobiome.</title>
        <authorList>
            <person name="Mesny F."/>
            <person name="Miyauchi S."/>
            <person name="Thiergart T."/>
            <person name="Pickel B."/>
            <person name="Atanasova L."/>
            <person name="Karlsson M."/>
            <person name="Huettel B."/>
            <person name="Barry K.W."/>
            <person name="Haridas S."/>
            <person name="Chen C."/>
            <person name="Bauer D."/>
            <person name="Andreopoulos W."/>
            <person name="Pangilinan J."/>
            <person name="LaButti K."/>
            <person name="Riley R."/>
            <person name="Lipzen A."/>
            <person name="Clum A."/>
            <person name="Drula E."/>
            <person name="Henrissat B."/>
            <person name="Kohler A."/>
            <person name="Grigoriev I.V."/>
            <person name="Martin F.M."/>
            <person name="Hacquard S."/>
        </authorList>
    </citation>
    <scope>NUCLEOTIDE SEQUENCE</scope>
    <source>
        <strain evidence="7">MPI-CAGE-CH-0230</strain>
    </source>
</reference>
<dbReference type="RefSeq" id="XP_046007621.1">
    <property type="nucleotide sequence ID" value="XM_046150616.1"/>
</dbReference>
<dbReference type="InterPro" id="IPR002088">
    <property type="entry name" value="Prenyl_trans_a"/>
</dbReference>
<accession>A0A9P8XYL9</accession>
<keyword evidence="2 6" id="KW-0637">Prenyltransferase</keyword>
<dbReference type="Pfam" id="PF01239">
    <property type="entry name" value="PPTA"/>
    <property type="match status" value="5"/>
</dbReference>
<evidence type="ECO:0000256" key="1">
    <source>
        <dbReference type="ARBA" id="ARBA00006734"/>
    </source>
</evidence>